<keyword evidence="7 9" id="KW-0906">Nuclear pore complex</keyword>
<dbReference type="GO" id="GO:0006606">
    <property type="term" value="P:protein import into nucleus"/>
    <property type="evidence" value="ECO:0007669"/>
    <property type="project" value="TreeGrafter"/>
</dbReference>
<keyword evidence="11" id="KW-1185">Reference proteome</keyword>
<keyword evidence="9" id="KW-0472">Membrane</keyword>
<keyword evidence="4 9" id="KW-0509">mRNA transport</keyword>
<gene>
    <name evidence="10" type="ORF">BDA99DRAFT_564482</name>
</gene>
<evidence type="ECO:0000256" key="8">
    <source>
        <dbReference type="ARBA" id="ARBA00023242"/>
    </source>
</evidence>
<organism evidence="10 11">
    <name type="scientific">Phascolomyces articulosus</name>
    <dbReference type="NCBI Taxonomy" id="60185"/>
    <lineage>
        <taxon>Eukaryota</taxon>
        <taxon>Fungi</taxon>
        <taxon>Fungi incertae sedis</taxon>
        <taxon>Mucoromycota</taxon>
        <taxon>Mucoromycotina</taxon>
        <taxon>Mucoromycetes</taxon>
        <taxon>Mucorales</taxon>
        <taxon>Lichtheimiaceae</taxon>
        <taxon>Phascolomyces</taxon>
    </lineage>
</organism>
<keyword evidence="6 9" id="KW-0811">Translocation</keyword>
<comment type="caution">
    <text evidence="10">The sequence shown here is derived from an EMBL/GenBank/DDBJ whole genome shotgun (WGS) entry which is preliminary data.</text>
</comment>
<evidence type="ECO:0000313" key="11">
    <source>
        <dbReference type="Proteomes" id="UP001209540"/>
    </source>
</evidence>
<evidence type="ECO:0000256" key="4">
    <source>
        <dbReference type="ARBA" id="ARBA00022816"/>
    </source>
</evidence>
<dbReference type="GO" id="GO:0031965">
    <property type="term" value="C:nuclear membrane"/>
    <property type="evidence" value="ECO:0007669"/>
    <property type="project" value="UniProtKB-UniRule"/>
</dbReference>
<dbReference type="GO" id="GO:0006406">
    <property type="term" value="P:mRNA export from nucleus"/>
    <property type="evidence" value="ECO:0007669"/>
    <property type="project" value="TreeGrafter"/>
</dbReference>
<name>A0AAD5JQL3_9FUNG</name>
<evidence type="ECO:0000256" key="9">
    <source>
        <dbReference type="RuleBase" id="RU365073"/>
    </source>
</evidence>
<dbReference type="Proteomes" id="UP001209540">
    <property type="component" value="Unassembled WGS sequence"/>
</dbReference>
<evidence type="ECO:0000256" key="6">
    <source>
        <dbReference type="ARBA" id="ARBA00023010"/>
    </source>
</evidence>
<comment type="similarity">
    <text evidence="2 9">Belongs to the nucleoporin Nup85 family.</text>
</comment>
<dbReference type="AlphaFoldDB" id="A0AAD5JQL3"/>
<dbReference type="EMBL" id="JAIXMP010000036">
    <property type="protein sequence ID" value="KAI9249123.1"/>
    <property type="molecule type" value="Genomic_DNA"/>
</dbReference>
<keyword evidence="5 9" id="KW-0653">Protein transport</keyword>
<dbReference type="GO" id="GO:0045893">
    <property type="term" value="P:positive regulation of DNA-templated transcription"/>
    <property type="evidence" value="ECO:0007669"/>
    <property type="project" value="TreeGrafter"/>
</dbReference>
<keyword evidence="3 9" id="KW-0813">Transport</keyword>
<evidence type="ECO:0000256" key="2">
    <source>
        <dbReference type="ARBA" id="ARBA00005573"/>
    </source>
</evidence>
<comment type="subunit">
    <text evidence="9">Component of the nuclear pore complex (NPC).</text>
</comment>
<dbReference type="Pfam" id="PF07575">
    <property type="entry name" value="Nucleopor_Nup85"/>
    <property type="match status" value="1"/>
</dbReference>
<evidence type="ECO:0000256" key="1">
    <source>
        <dbReference type="ARBA" id="ARBA00004567"/>
    </source>
</evidence>
<dbReference type="GO" id="GO:0031080">
    <property type="term" value="C:nuclear pore outer ring"/>
    <property type="evidence" value="ECO:0007669"/>
    <property type="project" value="TreeGrafter"/>
</dbReference>
<proteinExistence type="inferred from homology"/>
<dbReference type="InterPro" id="IPR011502">
    <property type="entry name" value="Nucleoporin_Nup85"/>
</dbReference>
<accession>A0AAD5JQL3</accession>
<evidence type="ECO:0000313" key="10">
    <source>
        <dbReference type="EMBL" id="KAI9249123.1"/>
    </source>
</evidence>
<evidence type="ECO:0000256" key="5">
    <source>
        <dbReference type="ARBA" id="ARBA00022927"/>
    </source>
</evidence>
<evidence type="ECO:0000256" key="7">
    <source>
        <dbReference type="ARBA" id="ARBA00023132"/>
    </source>
</evidence>
<comment type="function">
    <text evidence="9">Functions as a component of the nuclear pore complex (NPC).</text>
</comment>
<protein>
    <recommendedName>
        <fullName evidence="9">Nuclear pore complex protein Nup85</fullName>
    </recommendedName>
</protein>
<dbReference type="PANTHER" id="PTHR13373">
    <property type="entry name" value="FROUNT PROTEIN-RELATED"/>
    <property type="match status" value="1"/>
</dbReference>
<comment type="subcellular location">
    <subcellularLocation>
        <location evidence="1 9">Nucleus</location>
        <location evidence="1 9">Nuclear pore complex</location>
    </subcellularLocation>
</comment>
<keyword evidence="8 9" id="KW-0539">Nucleus</keyword>
<reference evidence="10" key="1">
    <citation type="journal article" date="2022" name="IScience">
        <title>Evolution of zygomycete secretomes and the origins of terrestrial fungal ecologies.</title>
        <authorList>
            <person name="Chang Y."/>
            <person name="Wang Y."/>
            <person name="Mondo S."/>
            <person name="Ahrendt S."/>
            <person name="Andreopoulos W."/>
            <person name="Barry K."/>
            <person name="Beard J."/>
            <person name="Benny G.L."/>
            <person name="Blankenship S."/>
            <person name="Bonito G."/>
            <person name="Cuomo C."/>
            <person name="Desiro A."/>
            <person name="Gervers K.A."/>
            <person name="Hundley H."/>
            <person name="Kuo A."/>
            <person name="LaButti K."/>
            <person name="Lang B.F."/>
            <person name="Lipzen A."/>
            <person name="O'Donnell K."/>
            <person name="Pangilinan J."/>
            <person name="Reynolds N."/>
            <person name="Sandor L."/>
            <person name="Smith M.E."/>
            <person name="Tsang A."/>
            <person name="Grigoriev I.V."/>
            <person name="Stajich J.E."/>
            <person name="Spatafora J.W."/>
        </authorList>
    </citation>
    <scope>NUCLEOTIDE SEQUENCE</scope>
    <source>
        <strain evidence="10">RSA 2281</strain>
    </source>
</reference>
<dbReference type="PANTHER" id="PTHR13373:SF21">
    <property type="entry name" value="NUCLEAR PORE COMPLEX PROTEIN NUP85"/>
    <property type="match status" value="1"/>
</dbReference>
<dbReference type="GO" id="GO:0017056">
    <property type="term" value="F:structural constituent of nuclear pore"/>
    <property type="evidence" value="ECO:0007669"/>
    <property type="project" value="TreeGrafter"/>
</dbReference>
<sequence>MSFNNPSYYNAYKCIEQIPLDPIAKHRDEMFERSAELFKSIHQSVQQPLNTTDKCKTRSKSELAKISSNYRKLVQDYLLPSTNNKSFTEILERKGAVTLLNQGHYRQLLALWDLCDILYFTDGDERMTGVKLLQWLNNIDKGIHRYDIQGIMNNPKGPIDHHDFWPCIYKLIFRRDFNLLIQLLKMSKNKPPTSKEASQLLDHLLRATIDVPSIPNNPDQDAMYKYMLDWTKWREKVYRMAESLQKTDRVASVMMHQKSLLNALAILHGQSKPIINQADHAAEAIVSIVVNTKPFATPDEIRSIVSELDLSLKRQQQHHDDRFYSYAMLIQGSIAEGLEFFKPDDWWTLVHLVDLFGLTADSNSISSLSSSGYIATIDVQLFGGPDDNQRYSIHFRTFLILVYVRLLSQQSNLWQYGLDYISTCGVLGQMALMNYIQSMPNKNTVGTERLLNYCMEHGYVKEVTEFYKCQAKRGIKDSYSKAIHYLYSVGEYSLLEEICELAIYHFAHSGELTDIGDIETQIQSYCEPLPRIAFYIEFFKLHNLYKQQNYGEAAEVLYDLLMSSDTNNSKFTPFLFIEGFTMLDDRFAQYSENQIMSVLYMLHDMFNQDRLDGLDLVASYFTRIKIFDIEKIDSQYYQDVVKKLFREHVELVANRYIHYKQLILNSNTSQQQSLLFYQQQP</sequence>
<reference evidence="10" key="2">
    <citation type="submission" date="2023-02" db="EMBL/GenBank/DDBJ databases">
        <authorList>
            <consortium name="DOE Joint Genome Institute"/>
            <person name="Mondo S.J."/>
            <person name="Chang Y."/>
            <person name="Wang Y."/>
            <person name="Ahrendt S."/>
            <person name="Andreopoulos W."/>
            <person name="Barry K."/>
            <person name="Beard J."/>
            <person name="Benny G.L."/>
            <person name="Blankenship S."/>
            <person name="Bonito G."/>
            <person name="Cuomo C."/>
            <person name="Desiro A."/>
            <person name="Gervers K.A."/>
            <person name="Hundley H."/>
            <person name="Kuo A."/>
            <person name="LaButti K."/>
            <person name="Lang B.F."/>
            <person name="Lipzen A."/>
            <person name="O'Donnell K."/>
            <person name="Pangilinan J."/>
            <person name="Reynolds N."/>
            <person name="Sandor L."/>
            <person name="Smith M.W."/>
            <person name="Tsang A."/>
            <person name="Grigoriev I.V."/>
            <person name="Stajich J.E."/>
            <person name="Spatafora J.W."/>
        </authorList>
    </citation>
    <scope>NUCLEOTIDE SEQUENCE</scope>
    <source>
        <strain evidence="10">RSA 2281</strain>
    </source>
</reference>
<evidence type="ECO:0000256" key="3">
    <source>
        <dbReference type="ARBA" id="ARBA00022448"/>
    </source>
</evidence>